<dbReference type="Proteomes" id="UP000545493">
    <property type="component" value="Unassembled WGS sequence"/>
</dbReference>
<evidence type="ECO:0000313" key="3">
    <source>
        <dbReference type="Proteomes" id="UP000545493"/>
    </source>
</evidence>
<dbReference type="Pfam" id="PF20060">
    <property type="entry name" value="DUF6459"/>
    <property type="match status" value="1"/>
</dbReference>
<protein>
    <submittedName>
        <fullName evidence="2">Uncharacterized protein</fullName>
    </submittedName>
</protein>
<name>A0A7X5UN33_9PSEU</name>
<dbReference type="InterPro" id="IPR045596">
    <property type="entry name" value="DUF6459"/>
</dbReference>
<dbReference type="EMBL" id="JAAOYM010000001">
    <property type="protein sequence ID" value="NIJ10762.1"/>
    <property type="molecule type" value="Genomic_DNA"/>
</dbReference>
<sequence length="161" mass="17704">MRTNSARSGLLPLTPYEPVNRGGPAPGPAVPEGQLTIDELLEEARQRDAEGEPLPELGRRAIHGVLAALLEVHTGRRPLAQLAGWLAPALFHALRVRTRASATRYGLRHIHICRPSERTVEVCGTAYAYGRASAVAARFEHGDQGWRCTSFTVLAPRRRMR</sequence>
<keyword evidence="3" id="KW-1185">Reference proteome</keyword>
<reference evidence="2 3" key="1">
    <citation type="submission" date="2020-03" db="EMBL/GenBank/DDBJ databases">
        <title>Sequencing the genomes of 1000 actinobacteria strains.</title>
        <authorList>
            <person name="Klenk H.-P."/>
        </authorList>
    </citation>
    <scope>NUCLEOTIDE SEQUENCE [LARGE SCALE GENOMIC DNA]</scope>
    <source>
        <strain evidence="2 3">DSM 45685</strain>
    </source>
</reference>
<organism evidence="2 3">
    <name type="scientific">Saccharomonospora amisosensis</name>
    <dbReference type="NCBI Taxonomy" id="1128677"/>
    <lineage>
        <taxon>Bacteria</taxon>
        <taxon>Bacillati</taxon>
        <taxon>Actinomycetota</taxon>
        <taxon>Actinomycetes</taxon>
        <taxon>Pseudonocardiales</taxon>
        <taxon>Pseudonocardiaceae</taxon>
        <taxon>Saccharomonospora</taxon>
    </lineage>
</organism>
<accession>A0A7X5UN33</accession>
<dbReference type="RefSeq" id="WP_167167123.1">
    <property type="nucleotide sequence ID" value="NZ_JAAOYM010000001.1"/>
</dbReference>
<gene>
    <name evidence="2" type="ORF">FHU38_001106</name>
</gene>
<comment type="caution">
    <text evidence="2">The sequence shown here is derived from an EMBL/GenBank/DDBJ whole genome shotgun (WGS) entry which is preliminary data.</text>
</comment>
<proteinExistence type="predicted"/>
<feature type="region of interest" description="Disordered" evidence="1">
    <location>
        <begin position="1"/>
        <end position="32"/>
    </location>
</feature>
<evidence type="ECO:0000256" key="1">
    <source>
        <dbReference type="SAM" id="MobiDB-lite"/>
    </source>
</evidence>
<dbReference type="AlphaFoldDB" id="A0A7X5UN33"/>
<evidence type="ECO:0000313" key="2">
    <source>
        <dbReference type="EMBL" id="NIJ10762.1"/>
    </source>
</evidence>